<dbReference type="GO" id="GO:0017004">
    <property type="term" value="P:cytochrome complex assembly"/>
    <property type="evidence" value="ECO:0007669"/>
    <property type="project" value="InterPro"/>
</dbReference>
<dbReference type="HAMAP" id="MF_00399">
    <property type="entry name" value="DbsD"/>
    <property type="match status" value="1"/>
</dbReference>
<comment type="similarity">
    <text evidence="2">Belongs to the thioredoxin family. DsbD subfamily.</text>
</comment>
<dbReference type="GO" id="GO:0045454">
    <property type="term" value="P:cell redox homeostasis"/>
    <property type="evidence" value="ECO:0007669"/>
    <property type="project" value="TreeGrafter"/>
</dbReference>
<evidence type="ECO:0000256" key="13">
    <source>
        <dbReference type="ARBA" id="ARBA00023027"/>
    </source>
</evidence>
<gene>
    <name evidence="22" type="ORF">LCGC14_1756280</name>
</gene>
<feature type="transmembrane region" description="Helical" evidence="20">
    <location>
        <begin position="316"/>
        <end position="346"/>
    </location>
</feature>
<evidence type="ECO:0000256" key="11">
    <source>
        <dbReference type="ARBA" id="ARBA00022989"/>
    </source>
</evidence>
<dbReference type="InterPro" id="IPR013766">
    <property type="entry name" value="Thioredoxin_domain"/>
</dbReference>
<evidence type="ECO:0000256" key="19">
    <source>
        <dbReference type="ARBA" id="ARBA00047804"/>
    </source>
</evidence>
<comment type="caution">
    <text evidence="22">The sequence shown here is derived from an EMBL/GenBank/DDBJ whole genome shotgun (WGS) entry which is preliminary data.</text>
</comment>
<dbReference type="Gene3D" id="2.60.40.1250">
    <property type="entry name" value="Thiol:disulfide interchange protein DsbD, N-terminal domain"/>
    <property type="match status" value="1"/>
</dbReference>
<dbReference type="EMBL" id="LAZR01016269">
    <property type="protein sequence ID" value="KKM05224.1"/>
    <property type="molecule type" value="Genomic_DNA"/>
</dbReference>
<comment type="subcellular location">
    <subcellularLocation>
        <location evidence="1">Cell inner membrane</location>
        <topology evidence="1">Multi-pass membrane protein</topology>
    </subcellularLocation>
</comment>
<dbReference type="InterPro" id="IPR036929">
    <property type="entry name" value="DsbDN_sf"/>
</dbReference>
<evidence type="ECO:0000256" key="1">
    <source>
        <dbReference type="ARBA" id="ARBA00004429"/>
    </source>
</evidence>
<dbReference type="PANTHER" id="PTHR32234:SF0">
    <property type="entry name" value="THIOL:DISULFIDE INTERCHANGE PROTEIN DSBD"/>
    <property type="match status" value="1"/>
</dbReference>
<dbReference type="AlphaFoldDB" id="A0A0F9H2F3"/>
<dbReference type="PROSITE" id="PS51352">
    <property type="entry name" value="THIOREDOXIN_2"/>
    <property type="match status" value="1"/>
</dbReference>
<evidence type="ECO:0000256" key="7">
    <source>
        <dbReference type="ARBA" id="ARBA00022519"/>
    </source>
</evidence>
<dbReference type="InterPro" id="IPR035671">
    <property type="entry name" value="DsbD_gamma"/>
</dbReference>
<feature type="transmembrane region" description="Helical" evidence="20">
    <location>
        <begin position="352"/>
        <end position="373"/>
    </location>
</feature>
<dbReference type="InterPro" id="IPR003834">
    <property type="entry name" value="Cyt_c_assmbl_TM_dom"/>
</dbReference>
<dbReference type="Pfam" id="PF11412">
    <property type="entry name" value="DsbD_N"/>
    <property type="match status" value="1"/>
</dbReference>
<keyword evidence="10" id="KW-0249">Electron transport</keyword>
<evidence type="ECO:0000256" key="8">
    <source>
        <dbReference type="ARBA" id="ARBA00022692"/>
    </source>
</evidence>
<evidence type="ECO:0000256" key="10">
    <source>
        <dbReference type="ARBA" id="ARBA00022982"/>
    </source>
</evidence>
<dbReference type="GO" id="GO:0005886">
    <property type="term" value="C:plasma membrane"/>
    <property type="evidence" value="ECO:0007669"/>
    <property type="project" value="UniProtKB-SubCell"/>
</dbReference>
<feature type="transmembrane region" description="Helical" evidence="20">
    <location>
        <begin position="196"/>
        <end position="216"/>
    </location>
</feature>
<feature type="domain" description="Thioredoxin" evidence="21">
    <location>
        <begin position="479"/>
        <end position="621"/>
    </location>
</feature>
<evidence type="ECO:0000256" key="20">
    <source>
        <dbReference type="SAM" id="Phobius"/>
    </source>
</evidence>
<evidence type="ECO:0000256" key="6">
    <source>
        <dbReference type="ARBA" id="ARBA00022475"/>
    </source>
</evidence>
<accession>A0A0F9H2F3</accession>
<evidence type="ECO:0000256" key="18">
    <source>
        <dbReference type="ARBA" id="ARBA00047388"/>
    </source>
</evidence>
<evidence type="ECO:0000256" key="5">
    <source>
        <dbReference type="ARBA" id="ARBA00022448"/>
    </source>
</evidence>
<dbReference type="SUPFAM" id="SSF52833">
    <property type="entry name" value="Thioredoxin-like"/>
    <property type="match status" value="1"/>
</dbReference>
<evidence type="ECO:0000256" key="2">
    <source>
        <dbReference type="ARBA" id="ARBA00007241"/>
    </source>
</evidence>
<keyword evidence="12" id="KW-0560">Oxidoreductase</keyword>
<dbReference type="InterPro" id="IPR022910">
    <property type="entry name" value="Thiol_diS_interchange_DbsD"/>
</dbReference>
<evidence type="ECO:0000256" key="12">
    <source>
        <dbReference type="ARBA" id="ARBA00023002"/>
    </source>
</evidence>
<protein>
    <recommendedName>
        <fullName evidence="4">Thiol:disulfide interchange protein DsbD</fullName>
        <ecNumber evidence="3">1.8.1.8</ecNumber>
    </recommendedName>
    <alternativeName>
        <fullName evidence="17">Protein-disulfide reductase</fullName>
    </alternativeName>
</protein>
<evidence type="ECO:0000256" key="16">
    <source>
        <dbReference type="ARBA" id="ARBA00023284"/>
    </source>
</evidence>
<comment type="catalytic activity">
    <reaction evidence="19">
        <text>[protein]-dithiol + NADP(+) = [protein]-disulfide + NADPH + H(+)</text>
        <dbReference type="Rhea" id="RHEA:18753"/>
        <dbReference type="Rhea" id="RHEA-COMP:10593"/>
        <dbReference type="Rhea" id="RHEA-COMP:10594"/>
        <dbReference type="ChEBI" id="CHEBI:15378"/>
        <dbReference type="ChEBI" id="CHEBI:29950"/>
        <dbReference type="ChEBI" id="CHEBI:50058"/>
        <dbReference type="ChEBI" id="CHEBI:57783"/>
        <dbReference type="ChEBI" id="CHEBI:58349"/>
        <dbReference type="EC" id="1.8.1.8"/>
    </reaction>
</comment>
<feature type="transmembrane region" description="Helical" evidence="20">
    <location>
        <begin position="451"/>
        <end position="471"/>
    </location>
</feature>
<evidence type="ECO:0000256" key="15">
    <source>
        <dbReference type="ARBA" id="ARBA00023157"/>
    </source>
</evidence>
<evidence type="ECO:0000256" key="14">
    <source>
        <dbReference type="ARBA" id="ARBA00023136"/>
    </source>
</evidence>
<evidence type="ECO:0000256" key="4">
    <source>
        <dbReference type="ARBA" id="ARBA00013830"/>
    </source>
</evidence>
<evidence type="ECO:0000256" key="3">
    <source>
        <dbReference type="ARBA" id="ARBA00012612"/>
    </source>
</evidence>
<keyword evidence="9" id="KW-0732">Signal</keyword>
<dbReference type="PANTHER" id="PTHR32234">
    <property type="entry name" value="THIOL:DISULFIDE INTERCHANGE PROTEIN DSBD"/>
    <property type="match status" value="1"/>
</dbReference>
<dbReference type="EC" id="1.8.1.8" evidence="3"/>
<feature type="transmembrane region" description="Helical" evidence="20">
    <location>
        <begin position="419"/>
        <end position="439"/>
    </location>
</feature>
<keyword evidence="16" id="KW-0676">Redox-active center</keyword>
<organism evidence="22">
    <name type="scientific">marine sediment metagenome</name>
    <dbReference type="NCBI Taxonomy" id="412755"/>
    <lineage>
        <taxon>unclassified sequences</taxon>
        <taxon>metagenomes</taxon>
        <taxon>ecological metagenomes</taxon>
    </lineage>
</organism>
<keyword evidence="13" id="KW-0520">NAD</keyword>
<feature type="transmembrane region" description="Helical" evidence="20">
    <location>
        <begin position="237"/>
        <end position="261"/>
    </location>
</feature>
<proteinExistence type="inferred from homology"/>
<dbReference type="InterPro" id="IPR028250">
    <property type="entry name" value="DsbDN"/>
</dbReference>
<keyword evidence="7" id="KW-0997">Cell inner membrane</keyword>
<sequence>MNKVAPIGLLLFHTIKNLRIRVVALLAMLLLATSTLAQMSNSDFLPVEQAFSYDVSANADDTLTITWDIAPDYYLYRHQLKFEGEPQPVTDVRIPDGKPIEDEFFGESEVYYDQVAVTVDPGQAQTLNIAWQGCAEAGLCYPPQRATLNLSDYNIGGGSGGASSATAAPTGDESTSRPALGEDQSLAAGLADGNTAWVLAIFFGLGLLLVFTPCVLPMVPILTSLIVGSGARGKRGFVLSVAYVLPMAATYALLGVAAALAGASLQAIMQTPWVLGAFALVFVALALSMFGVYELQLPAGLRDRLNNASNRQSGGSLGGAAILGVLSALLVGPCMTAPLAGALLYIADSGNVVLGGSALFVLGLGMGAPLVLVGSVGSHLLPKPGTWMTGVKVVFGFVMLGTAIWFVERVVADNVVLGLWGAWLVAIGITLYQLAVHAATPTAPTRMISRIAGLLIGLWGGLLVIGAAGGADSIQQPLAFASTPVTLATGNTASAGQGDFMDRFEGVVDLGDLETKVDKASANGQWTLVDFYADWCISCKVIEKEVFGNSEVQQALGNFQLLRPDVTKNDTTDRALMQQFGIIGPPTILLIDPDGRERRAARVVGELSADEFMQHLSRAKSAL</sequence>
<evidence type="ECO:0000313" key="22">
    <source>
        <dbReference type="EMBL" id="KKM05224.1"/>
    </source>
</evidence>
<dbReference type="InterPro" id="IPR036249">
    <property type="entry name" value="Thioredoxin-like_sf"/>
</dbReference>
<reference evidence="22" key="1">
    <citation type="journal article" date="2015" name="Nature">
        <title>Complex archaea that bridge the gap between prokaryotes and eukaryotes.</title>
        <authorList>
            <person name="Spang A."/>
            <person name="Saw J.H."/>
            <person name="Jorgensen S.L."/>
            <person name="Zaremba-Niedzwiedzka K."/>
            <person name="Martijn J."/>
            <person name="Lind A.E."/>
            <person name="van Eijk R."/>
            <person name="Schleper C."/>
            <person name="Guy L."/>
            <person name="Ettema T.J."/>
        </authorList>
    </citation>
    <scope>NUCLEOTIDE SEQUENCE</scope>
</reference>
<evidence type="ECO:0000259" key="21">
    <source>
        <dbReference type="PROSITE" id="PS51352"/>
    </source>
</evidence>
<keyword evidence="5" id="KW-0813">Transport</keyword>
<dbReference type="CDD" id="cd02953">
    <property type="entry name" value="DsbDgamma"/>
    <property type="match status" value="1"/>
</dbReference>
<dbReference type="GO" id="GO:0047134">
    <property type="term" value="F:protein-disulfide reductase [NAD(P)H] activity"/>
    <property type="evidence" value="ECO:0007669"/>
    <property type="project" value="UniProtKB-EC"/>
</dbReference>
<keyword evidence="15" id="KW-1015">Disulfide bond</keyword>
<feature type="transmembrane region" description="Helical" evidence="20">
    <location>
        <begin position="385"/>
        <end position="407"/>
    </location>
</feature>
<dbReference type="Gene3D" id="3.40.30.10">
    <property type="entry name" value="Glutaredoxin"/>
    <property type="match status" value="1"/>
</dbReference>
<keyword evidence="11 20" id="KW-1133">Transmembrane helix</keyword>
<keyword evidence="6" id="KW-1003">Cell membrane</keyword>
<evidence type="ECO:0000256" key="9">
    <source>
        <dbReference type="ARBA" id="ARBA00022729"/>
    </source>
</evidence>
<dbReference type="Pfam" id="PF02683">
    <property type="entry name" value="DsbD_TM"/>
    <property type="match status" value="1"/>
</dbReference>
<feature type="transmembrane region" description="Helical" evidence="20">
    <location>
        <begin position="273"/>
        <end position="295"/>
    </location>
</feature>
<dbReference type="SUPFAM" id="SSF74863">
    <property type="entry name" value="Thiol:disulfide interchange protein DsbD, N-terminal domain (DsbD-alpha)"/>
    <property type="match status" value="1"/>
</dbReference>
<evidence type="ECO:0000256" key="17">
    <source>
        <dbReference type="ARBA" id="ARBA00032465"/>
    </source>
</evidence>
<keyword evidence="14 20" id="KW-0472">Membrane</keyword>
<comment type="catalytic activity">
    <reaction evidence="18">
        <text>[protein]-dithiol + NAD(+) = [protein]-disulfide + NADH + H(+)</text>
        <dbReference type="Rhea" id="RHEA:18749"/>
        <dbReference type="Rhea" id="RHEA-COMP:10593"/>
        <dbReference type="Rhea" id="RHEA-COMP:10594"/>
        <dbReference type="ChEBI" id="CHEBI:15378"/>
        <dbReference type="ChEBI" id="CHEBI:29950"/>
        <dbReference type="ChEBI" id="CHEBI:50058"/>
        <dbReference type="ChEBI" id="CHEBI:57540"/>
        <dbReference type="ChEBI" id="CHEBI:57945"/>
        <dbReference type="EC" id="1.8.1.8"/>
    </reaction>
</comment>
<name>A0A0F9H2F3_9ZZZZ</name>
<dbReference type="Pfam" id="PF13899">
    <property type="entry name" value="Thioredoxin_7"/>
    <property type="match status" value="1"/>
</dbReference>
<keyword evidence="8 20" id="KW-0812">Transmembrane</keyword>
<dbReference type="NCBIfam" id="NF001419">
    <property type="entry name" value="PRK00293.1"/>
    <property type="match status" value="1"/>
</dbReference>